<dbReference type="PANTHER" id="PTHR35882:SF3">
    <property type="entry name" value="GLYCOSIDE-HYDROLASE FAMILY GH114 TIM-BARREL DOMAIN-CONTAINING PROTEIN"/>
    <property type="match status" value="1"/>
</dbReference>
<reference evidence="2" key="1">
    <citation type="submission" date="2020-09" db="EMBL/GenBank/DDBJ databases">
        <title>Taishania pollutisoli gen. nov., sp. nov., Isolated from Tetrabromobisphenol A-Contaminated Soil.</title>
        <authorList>
            <person name="Chen Q."/>
        </authorList>
    </citation>
    <scope>NUCLEOTIDE SEQUENCE</scope>
    <source>
        <strain evidence="2">CZZ-1</strain>
    </source>
</reference>
<sequence length="313" mass="35970">MKKIVVLTVALIASVSCSKDKKSASAAVKMQDFVIDISAYARQSDPDFIIIPQNGIELAFNGLEPEEGLHTVYMNAIDGFGVEELFYNGTANTTDERYDYLQQLKTTKKIMVSEFVSNDADIPDAYAKNDAEGFVCFPRSNDNYYYNHVPGSIHQENAADINQLSDVNNYLYLINPENFSSKQDMINALALTNYDLLLIDLFFNGESLTASEVNQLKTKANGGKRLVISYMNIGSAEKYRYYWQSNWKKNRPGWIKKKYDGYDDEFWVKFWHKDWQTIIYGNDDSYTKKILNAGFDGVYLDNVEAYYFLYHKE</sequence>
<evidence type="ECO:0000259" key="1">
    <source>
        <dbReference type="Pfam" id="PF03537"/>
    </source>
</evidence>
<dbReference type="PROSITE" id="PS51257">
    <property type="entry name" value="PROKAR_LIPOPROTEIN"/>
    <property type="match status" value="1"/>
</dbReference>
<dbReference type="PANTHER" id="PTHR35882">
    <property type="entry name" value="PELA"/>
    <property type="match status" value="1"/>
</dbReference>
<dbReference type="RefSeq" id="WP_216713313.1">
    <property type="nucleotide sequence ID" value="NZ_JACVEL010000001.1"/>
</dbReference>
<dbReference type="EMBL" id="JACVEL010000001">
    <property type="protein sequence ID" value="MBC9811150.1"/>
    <property type="molecule type" value="Genomic_DNA"/>
</dbReference>
<evidence type="ECO:0000313" key="3">
    <source>
        <dbReference type="Proteomes" id="UP000652681"/>
    </source>
</evidence>
<protein>
    <submittedName>
        <fullName evidence="2">Endo alpha-1,4 polygalactosaminidase</fullName>
    </submittedName>
</protein>
<dbReference type="InterPro" id="IPR013785">
    <property type="entry name" value="Aldolase_TIM"/>
</dbReference>
<keyword evidence="3" id="KW-1185">Reference proteome</keyword>
<comment type="caution">
    <text evidence="2">The sequence shown here is derived from an EMBL/GenBank/DDBJ whole genome shotgun (WGS) entry which is preliminary data.</text>
</comment>
<evidence type="ECO:0000313" key="2">
    <source>
        <dbReference type="EMBL" id="MBC9811150.1"/>
    </source>
</evidence>
<dbReference type="InterPro" id="IPR017853">
    <property type="entry name" value="GH"/>
</dbReference>
<dbReference type="Proteomes" id="UP000652681">
    <property type="component" value="Unassembled WGS sequence"/>
</dbReference>
<dbReference type="PRINTS" id="PR01545">
    <property type="entry name" value="THEMAYE10DUF"/>
</dbReference>
<dbReference type="InterPro" id="IPR016062">
    <property type="entry name" value="TM1410-rel"/>
</dbReference>
<dbReference type="AlphaFoldDB" id="A0A8J6PD95"/>
<proteinExistence type="predicted"/>
<gene>
    <name evidence="2" type="ORF">H9Y05_01565</name>
</gene>
<dbReference type="SUPFAM" id="SSF51445">
    <property type="entry name" value="(Trans)glycosidases"/>
    <property type="match status" value="1"/>
</dbReference>
<dbReference type="InterPro" id="IPR004352">
    <property type="entry name" value="GH114_TIM-barrel"/>
</dbReference>
<dbReference type="Pfam" id="PF03537">
    <property type="entry name" value="Glyco_hydro_114"/>
    <property type="match status" value="1"/>
</dbReference>
<dbReference type="Gene3D" id="3.20.20.70">
    <property type="entry name" value="Aldolase class I"/>
    <property type="match status" value="2"/>
</dbReference>
<accession>A0A8J6PD95</accession>
<feature type="domain" description="Glycoside-hydrolase family GH114 TIM-barrel" evidence="1">
    <location>
        <begin position="191"/>
        <end position="306"/>
    </location>
</feature>
<organism evidence="2 3">
    <name type="scientific">Taishania pollutisoli</name>
    <dbReference type="NCBI Taxonomy" id="2766479"/>
    <lineage>
        <taxon>Bacteria</taxon>
        <taxon>Pseudomonadati</taxon>
        <taxon>Bacteroidota</taxon>
        <taxon>Flavobacteriia</taxon>
        <taxon>Flavobacteriales</taxon>
        <taxon>Crocinitomicaceae</taxon>
        <taxon>Taishania</taxon>
    </lineage>
</organism>
<name>A0A8J6PD95_9FLAO</name>